<dbReference type="Proteomes" id="UP001595828">
    <property type="component" value="Unassembled WGS sequence"/>
</dbReference>
<dbReference type="Pfam" id="PF00535">
    <property type="entry name" value="Glycos_transf_2"/>
    <property type="match status" value="1"/>
</dbReference>
<comment type="similarity">
    <text evidence="1">Belongs to the glycosyltransferase 2 family. WaaE/KdtX subfamily.</text>
</comment>
<accession>A0ABV8RLP6</accession>
<protein>
    <submittedName>
        <fullName evidence="3">Glycosyltransferase family 2 protein</fullName>
        <ecNumber evidence="3">2.4.-.-</ecNumber>
    </submittedName>
</protein>
<dbReference type="InterPro" id="IPR001173">
    <property type="entry name" value="Glyco_trans_2-like"/>
</dbReference>
<dbReference type="SUPFAM" id="SSF53448">
    <property type="entry name" value="Nucleotide-diphospho-sugar transferases"/>
    <property type="match status" value="1"/>
</dbReference>
<keyword evidence="4" id="KW-1185">Reference proteome</keyword>
<feature type="domain" description="Glycosyltransferase 2-like" evidence="2">
    <location>
        <begin position="17"/>
        <end position="101"/>
    </location>
</feature>
<dbReference type="CDD" id="cd02511">
    <property type="entry name" value="Beta4Glucosyltransferase"/>
    <property type="match status" value="1"/>
</dbReference>
<keyword evidence="3" id="KW-0328">Glycosyltransferase</keyword>
<dbReference type="PANTHER" id="PTHR43630">
    <property type="entry name" value="POLY-BETA-1,6-N-ACETYL-D-GLUCOSAMINE SYNTHASE"/>
    <property type="match status" value="1"/>
</dbReference>
<proteinExistence type="inferred from homology"/>
<name>A0ABV8RLP6_9SPHN</name>
<sequence length="315" mass="35805">MATVRPVSPALPPMDVTVIVIAFNEEIHIARCIERIRNHVKRVLIIDSFSTDRTREIASDLGAEVLVHPFVNHAAQFNWGMEAANVTTGWILRIDADEYVDAAGLDAIRAATTTATAEISAFSLRRGVVFAGRQLRFGGIGQVFLTRLWRTGMARIEARWMDEQVLVERGETRQIAKGAIIDENLNDIGWWTAKHNGYTTRQMVQTILGEMNRAAEIDLSQLNRHVRRKRILRQMVYSPSPLFVRAIGYFVYRYVFALGFLDGRAGFLFHFFQGLWNFFLVDVKIYEARAVLREGGTPAFKDWLGRVYGIDLAEI</sequence>
<keyword evidence="3" id="KW-0808">Transferase</keyword>
<comment type="caution">
    <text evidence="3">The sequence shown here is derived from an EMBL/GenBank/DDBJ whole genome shotgun (WGS) entry which is preliminary data.</text>
</comment>
<evidence type="ECO:0000313" key="3">
    <source>
        <dbReference type="EMBL" id="MFC4293993.1"/>
    </source>
</evidence>
<organism evidence="3 4">
    <name type="scientific">Novosphingobium tardum</name>
    <dbReference type="NCBI Taxonomy" id="1538021"/>
    <lineage>
        <taxon>Bacteria</taxon>
        <taxon>Pseudomonadati</taxon>
        <taxon>Pseudomonadota</taxon>
        <taxon>Alphaproteobacteria</taxon>
        <taxon>Sphingomonadales</taxon>
        <taxon>Sphingomonadaceae</taxon>
        <taxon>Novosphingobium</taxon>
    </lineage>
</organism>
<dbReference type="InterPro" id="IPR029044">
    <property type="entry name" value="Nucleotide-diphossugar_trans"/>
</dbReference>
<dbReference type="GO" id="GO:0016757">
    <property type="term" value="F:glycosyltransferase activity"/>
    <property type="evidence" value="ECO:0007669"/>
    <property type="project" value="UniProtKB-KW"/>
</dbReference>
<dbReference type="PANTHER" id="PTHR43630:SF2">
    <property type="entry name" value="GLYCOSYLTRANSFERASE"/>
    <property type="match status" value="1"/>
</dbReference>
<evidence type="ECO:0000259" key="2">
    <source>
        <dbReference type="Pfam" id="PF00535"/>
    </source>
</evidence>
<dbReference type="EC" id="2.4.-.-" evidence="3"/>
<evidence type="ECO:0000256" key="1">
    <source>
        <dbReference type="ARBA" id="ARBA00038494"/>
    </source>
</evidence>
<dbReference type="Gene3D" id="3.90.550.10">
    <property type="entry name" value="Spore Coat Polysaccharide Biosynthesis Protein SpsA, Chain A"/>
    <property type="match status" value="1"/>
</dbReference>
<evidence type="ECO:0000313" key="4">
    <source>
        <dbReference type="Proteomes" id="UP001595828"/>
    </source>
</evidence>
<reference evidence="4" key="1">
    <citation type="journal article" date="2019" name="Int. J. Syst. Evol. Microbiol.">
        <title>The Global Catalogue of Microorganisms (GCM) 10K type strain sequencing project: providing services to taxonomists for standard genome sequencing and annotation.</title>
        <authorList>
            <consortium name="The Broad Institute Genomics Platform"/>
            <consortium name="The Broad Institute Genome Sequencing Center for Infectious Disease"/>
            <person name="Wu L."/>
            <person name="Ma J."/>
        </authorList>
    </citation>
    <scope>NUCLEOTIDE SEQUENCE [LARGE SCALE GENOMIC DNA]</scope>
    <source>
        <strain evidence="4">CGMCC 1.12989</strain>
    </source>
</reference>
<dbReference type="RefSeq" id="WP_379537467.1">
    <property type="nucleotide sequence ID" value="NZ_JBHSDR010000003.1"/>
</dbReference>
<gene>
    <name evidence="3" type="ORF">ACFO0A_02845</name>
</gene>
<dbReference type="EMBL" id="JBHSDR010000003">
    <property type="protein sequence ID" value="MFC4293993.1"/>
    <property type="molecule type" value="Genomic_DNA"/>
</dbReference>